<evidence type="ECO:0000256" key="1">
    <source>
        <dbReference type="SAM" id="MobiDB-lite"/>
    </source>
</evidence>
<feature type="region of interest" description="Disordered" evidence="1">
    <location>
        <begin position="1"/>
        <end position="47"/>
    </location>
</feature>
<protein>
    <submittedName>
        <fullName evidence="2">ORF11</fullName>
    </submittedName>
</protein>
<feature type="compositionally biased region" description="Polar residues" evidence="1">
    <location>
        <begin position="87"/>
        <end position="111"/>
    </location>
</feature>
<accession>A0A1P8SW82</accession>
<evidence type="ECO:0000313" key="2">
    <source>
        <dbReference type="EMBL" id="APY28357.1"/>
    </source>
</evidence>
<dbReference type="EMBL" id="KX577802">
    <property type="protein sequence ID" value="APY28357.1"/>
    <property type="molecule type" value="Genomic_DNA"/>
</dbReference>
<reference evidence="3" key="1">
    <citation type="journal article" date="2017" name="Virology">
        <title>A novel pathogenic aviadenovirus from red-bellied parrots (Poicephalus rufiventris) unveils deep recombination events among avian host lineages.</title>
        <authorList>
            <person name="Das S."/>
            <person name="Fearnside K."/>
            <person name="Sarker S."/>
            <person name="Forwood J.K."/>
            <person name="Raidal S.R."/>
        </authorList>
    </citation>
    <scope>NUCLEOTIDE SEQUENCE [LARGE SCALE GENOMIC DNA]</scope>
</reference>
<dbReference type="Proteomes" id="UP000241841">
    <property type="component" value="Segment"/>
</dbReference>
<keyword evidence="3" id="KW-1185">Reference proteome</keyword>
<name>A0A1P8SW82_9ADEN</name>
<organism evidence="2 3">
    <name type="scientific">psittacine adenovirus 4</name>
    <dbReference type="NCBI Taxonomy" id="2773287"/>
    <lineage>
        <taxon>Viruses</taxon>
        <taxon>Varidnaviria</taxon>
        <taxon>Bamfordvirae</taxon>
        <taxon>Preplasmiviricota</taxon>
        <taxon>Polisuviricotina</taxon>
        <taxon>Pharingeaviricetes</taxon>
        <taxon>Rowavirales</taxon>
        <taxon>Adenoviridae</taxon>
        <taxon>Aviadenovirus</taxon>
        <taxon>Aviadenovirus rubri</taxon>
        <taxon>Psittacine aviadenovirus B</taxon>
    </lineage>
</organism>
<sequence length="147" mass="16652">MYHYPAYTRQDPEVENRGEEREEAGVPGPVEDEGPHAPLVTPPPALRPRSLEVMETPVSHFPPQRWCMSPRPQRRHRSPLKEIHPTSYRNRSSVDTSTGGKYTNVTAQDTPLSPRGLCGGIKDLSFVPRQTSFLLEEEENRSLPCHL</sequence>
<evidence type="ECO:0000313" key="3">
    <source>
        <dbReference type="Proteomes" id="UP000241841"/>
    </source>
</evidence>
<feature type="region of interest" description="Disordered" evidence="1">
    <location>
        <begin position="60"/>
        <end position="111"/>
    </location>
</feature>
<proteinExistence type="predicted"/>
<feature type="compositionally biased region" description="Basic and acidic residues" evidence="1">
    <location>
        <begin position="10"/>
        <end position="24"/>
    </location>
</feature>